<dbReference type="OrthoDB" id="9788537at2"/>
<evidence type="ECO:0000256" key="9">
    <source>
        <dbReference type="NCBIfam" id="TIGR00187"/>
    </source>
</evidence>
<dbReference type="SUPFAM" id="SSF63380">
    <property type="entry name" value="Riboflavin synthase domain-like"/>
    <property type="match status" value="2"/>
</dbReference>
<feature type="domain" description="Lumazine-binding" evidence="11">
    <location>
        <begin position="99"/>
        <end position="196"/>
    </location>
</feature>
<dbReference type="FunFam" id="2.40.30.20:FF:000003">
    <property type="entry name" value="Riboflavin synthase, alpha subunit"/>
    <property type="match status" value="1"/>
</dbReference>
<dbReference type="EC" id="2.5.1.9" evidence="4 9"/>
<dbReference type="NCBIfam" id="NF009566">
    <property type="entry name" value="PRK13020.1"/>
    <property type="match status" value="1"/>
</dbReference>
<evidence type="ECO:0000256" key="1">
    <source>
        <dbReference type="ARBA" id="ARBA00000968"/>
    </source>
</evidence>
<evidence type="ECO:0000256" key="6">
    <source>
        <dbReference type="ARBA" id="ARBA00022619"/>
    </source>
</evidence>
<evidence type="ECO:0000256" key="7">
    <source>
        <dbReference type="ARBA" id="ARBA00022679"/>
    </source>
</evidence>
<dbReference type="PANTHER" id="PTHR21098">
    <property type="entry name" value="RIBOFLAVIN SYNTHASE ALPHA CHAIN"/>
    <property type="match status" value="1"/>
</dbReference>
<comment type="caution">
    <text evidence="12">The sequence shown here is derived from an EMBL/GenBank/DDBJ whole genome shotgun (WGS) entry which is preliminary data.</text>
</comment>
<dbReference type="CDD" id="cd00402">
    <property type="entry name" value="Riboflavin_synthase_like"/>
    <property type="match status" value="1"/>
</dbReference>
<evidence type="ECO:0000256" key="8">
    <source>
        <dbReference type="ARBA" id="ARBA00022737"/>
    </source>
</evidence>
<proteinExistence type="predicted"/>
<dbReference type="InterPro" id="IPR026017">
    <property type="entry name" value="Lumazine-bd_dom"/>
</dbReference>
<dbReference type="PANTHER" id="PTHR21098:SF0">
    <property type="entry name" value="RIBOFLAVIN SYNTHASE"/>
    <property type="match status" value="1"/>
</dbReference>
<dbReference type="RefSeq" id="WP_087504713.1">
    <property type="nucleotide sequence ID" value="NZ_BMDX01000003.1"/>
</dbReference>
<dbReference type="GO" id="GO:0004746">
    <property type="term" value="F:riboflavin synthase activity"/>
    <property type="evidence" value="ECO:0007669"/>
    <property type="project" value="UniProtKB-UniRule"/>
</dbReference>
<keyword evidence="13" id="KW-1185">Reference proteome</keyword>
<reference evidence="13" key="1">
    <citation type="journal article" date="2019" name="Int. J. Syst. Evol. Microbiol.">
        <title>The Global Catalogue of Microorganisms (GCM) 10K type strain sequencing project: providing services to taxonomists for standard genome sequencing and annotation.</title>
        <authorList>
            <consortium name="The Broad Institute Genomics Platform"/>
            <consortium name="The Broad Institute Genome Sequencing Center for Infectious Disease"/>
            <person name="Wu L."/>
            <person name="Ma J."/>
        </authorList>
    </citation>
    <scope>NUCLEOTIDE SEQUENCE [LARGE SCALE GENOMIC DNA]</scope>
    <source>
        <strain evidence="13">CGMCC 1.10130</strain>
    </source>
</reference>
<organism evidence="12 13">
    <name type="scientific">Neiella marina</name>
    <dbReference type="NCBI Taxonomy" id="508461"/>
    <lineage>
        <taxon>Bacteria</taxon>
        <taxon>Pseudomonadati</taxon>
        <taxon>Pseudomonadota</taxon>
        <taxon>Gammaproteobacteria</taxon>
        <taxon>Alteromonadales</taxon>
        <taxon>Echinimonadaceae</taxon>
        <taxon>Neiella</taxon>
    </lineage>
</organism>
<feature type="domain" description="Lumazine-binding" evidence="11">
    <location>
        <begin position="1"/>
        <end position="98"/>
    </location>
</feature>
<evidence type="ECO:0000256" key="10">
    <source>
        <dbReference type="PROSITE-ProRule" id="PRU00524"/>
    </source>
</evidence>
<evidence type="ECO:0000313" key="12">
    <source>
        <dbReference type="EMBL" id="GGA70404.1"/>
    </source>
</evidence>
<name>A0A8J2XLL3_9GAMM</name>
<sequence length="208" mass="22349">MFTGIVQTKGTVLRADVIDQVMQLEIQWPSADMLSGLACGASIAVNGVCLTVVSFDHNVVRFDVIDETLRLTNLAALNSGDAVNLERAAKFGDEIGGHLLSGHIHCQAELIGREESAGNLALQLKVATKHQKYILSKGYIAVDGISLTIGEQVDQGQFSLHLIPETRTITTIGDKPVGSLFNIEIDSQTQAVVDTVERILAAQRNSGR</sequence>
<evidence type="ECO:0000259" key="11">
    <source>
        <dbReference type="PROSITE" id="PS51177"/>
    </source>
</evidence>
<dbReference type="PIRSF" id="PIRSF000498">
    <property type="entry name" value="Riboflavin_syn_A"/>
    <property type="match status" value="1"/>
</dbReference>
<dbReference type="GO" id="GO:0009231">
    <property type="term" value="P:riboflavin biosynthetic process"/>
    <property type="evidence" value="ECO:0007669"/>
    <property type="project" value="UniProtKB-KW"/>
</dbReference>
<dbReference type="InterPro" id="IPR001783">
    <property type="entry name" value="Lumazine-bd"/>
</dbReference>
<gene>
    <name evidence="12" type="primary">ribE</name>
    <name evidence="12" type="ORF">GCM10011369_10140</name>
</gene>
<accession>A0A8J2XLL3</accession>
<protein>
    <recommendedName>
        <fullName evidence="5 9">Riboflavin synthase</fullName>
        <ecNumber evidence="4 9">2.5.1.9</ecNumber>
    </recommendedName>
</protein>
<comment type="pathway">
    <text evidence="3">Cofactor biosynthesis; riboflavin biosynthesis; riboflavin from 2-hydroxy-3-oxobutyl phosphate and 5-amino-6-(D-ribitylamino)uracil: step 2/2.</text>
</comment>
<dbReference type="InterPro" id="IPR017938">
    <property type="entry name" value="Riboflavin_synthase-like_b-brl"/>
</dbReference>
<evidence type="ECO:0000313" key="13">
    <source>
        <dbReference type="Proteomes" id="UP000619743"/>
    </source>
</evidence>
<evidence type="ECO:0000256" key="2">
    <source>
        <dbReference type="ARBA" id="ARBA00002803"/>
    </source>
</evidence>
<keyword evidence="7" id="KW-0808">Transferase</keyword>
<dbReference type="Proteomes" id="UP000619743">
    <property type="component" value="Unassembled WGS sequence"/>
</dbReference>
<keyword evidence="6" id="KW-0686">Riboflavin biosynthesis</keyword>
<dbReference type="Gene3D" id="2.40.30.20">
    <property type="match status" value="2"/>
</dbReference>
<dbReference type="PROSITE" id="PS51177">
    <property type="entry name" value="LUMAZINE_BIND"/>
    <property type="match status" value="2"/>
</dbReference>
<dbReference type="Pfam" id="PF00677">
    <property type="entry name" value="Lum_binding"/>
    <property type="match status" value="2"/>
</dbReference>
<evidence type="ECO:0000256" key="4">
    <source>
        <dbReference type="ARBA" id="ARBA00012827"/>
    </source>
</evidence>
<dbReference type="EMBL" id="BMDX01000003">
    <property type="protein sequence ID" value="GGA70404.1"/>
    <property type="molecule type" value="Genomic_DNA"/>
</dbReference>
<feature type="repeat" description="Lumazine-binding" evidence="10">
    <location>
        <begin position="99"/>
        <end position="196"/>
    </location>
</feature>
<evidence type="ECO:0000256" key="3">
    <source>
        <dbReference type="ARBA" id="ARBA00004887"/>
    </source>
</evidence>
<dbReference type="AlphaFoldDB" id="A0A8J2XLL3"/>
<dbReference type="InterPro" id="IPR023366">
    <property type="entry name" value="ATP_synth_asu-like_sf"/>
</dbReference>
<keyword evidence="8" id="KW-0677">Repeat</keyword>
<feature type="repeat" description="Lumazine-binding" evidence="10">
    <location>
        <begin position="1"/>
        <end position="98"/>
    </location>
</feature>
<comment type="catalytic activity">
    <reaction evidence="1">
        <text>2 6,7-dimethyl-8-(1-D-ribityl)lumazine + H(+) = 5-amino-6-(D-ribitylamino)uracil + riboflavin</text>
        <dbReference type="Rhea" id="RHEA:20772"/>
        <dbReference type="ChEBI" id="CHEBI:15378"/>
        <dbReference type="ChEBI" id="CHEBI:15934"/>
        <dbReference type="ChEBI" id="CHEBI:57986"/>
        <dbReference type="ChEBI" id="CHEBI:58201"/>
        <dbReference type="EC" id="2.5.1.9"/>
    </reaction>
</comment>
<dbReference type="NCBIfam" id="TIGR00187">
    <property type="entry name" value="ribE"/>
    <property type="match status" value="1"/>
</dbReference>
<dbReference type="NCBIfam" id="NF006767">
    <property type="entry name" value="PRK09289.1"/>
    <property type="match status" value="1"/>
</dbReference>
<comment type="function">
    <text evidence="2">Catalyzes the dismutation of two molecules of 6,7-dimethyl-8-ribityllumazine, resulting in the formation of riboflavin and 5-amino-6-(D-ribitylamino)uracil.</text>
</comment>
<evidence type="ECO:0000256" key="5">
    <source>
        <dbReference type="ARBA" id="ARBA00013950"/>
    </source>
</evidence>